<feature type="transmembrane region" description="Helical" evidence="1">
    <location>
        <begin position="243"/>
        <end position="262"/>
    </location>
</feature>
<feature type="transmembrane region" description="Helical" evidence="1">
    <location>
        <begin position="86"/>
        <end position="108"/>
    </location>
</feature>
<keyword evidence="3" id="KW-1185">Reference proteome</keyword>
<dbReference type="EMBL" id="MU805987">
    <property type="protein sequence ID" value="KAJ3843051.1"/>
    <property type="molecule type" value="Genomic_DNA"/>
</dbReference>
<proteinExistence type="predicted"/>
<comment type="caution">
    <text evidence="2">The sequence shown here is derived from an EMBL/GenBank/DDBJ whole genome shotgun (WGS) entry which is preliminary data.</text>
</comment>
<keyword evidence="1" id="KW-0472">Membrane</keyword>
<evidence type="ECO:0000313" key="2">
    <source>
        <dbReference type="EMBL" id="KAJ3843051.1"/>
    </source>
</evidence>
<dbReference type="Proteomes" id="UP001163846">
    <property type="component" value="Unassembled WGS sequence"/>
</dbReference>
<organism evidence="2 3">
    <name type="scientific">Lentinula raphanica</name>
    <dbReference type="NCBI Taxonomy" id="153919"/>
    <lineage>
        <taxon>Eukaryota</taxon>
        <taxon>Fungi</taxon>
        <taxon>Dikarya</taxon>
        <taxon>Basidiomycota</taxon>
        <taxon>Agaricomycotina</taxon>
        <taxon>Agaricomycetes</taxon>
        <taxon>Agaricomycetidae</taxon>
        <taxon>Agaricales</taxon>
        <taxon>Marasmiineae</taxon>
        <taxon>Omphalotaceae</taxon>
        <taxon>Lentinula</taxon>
    </lineage>
</organism>
<evidence type="ECO:0000256" key="1">
    <source>
        <dbReference type="SAM" id="Phobius"/>
    </source>
</evidence>
<sequence>MSGGSTGRKSSTALITTFVTIHTFAWTTCLIMIITVFLSPAIHRQSTWVNLNISWIMACFVYAFLLPTGQLYNPDPQFGVCLFQAAAVYAVQSLVAGTMLALSLQVWWNIQRSKAGSPTMSTRQRDAILIIFPYIVPAIELIAIASYAGRNSQKVILTESGMFCGLTTPIPGRISAFYSATLMILTTCAQGLLWQYSYRNWYQVSGSVGNALATMVRLAMFTLVGIVGVIVNILDLINPFDPSIVNILESLPPLAFVFIFGLQQDILRAWTGRFWRNNNDHTTSMSKISTGTYKLELEETV</sequence>
<feature type="transmembrane region" description="Helical" evidence="1">
    <location>
        <begin position="176"/>
        <end position="194"/>
    </location>
</feature>
<keyword evidence="1" id="KW-1133">Transmembrane helix</keyword>
<feature type="transmembrane region" description="Helical" evidence="1">
    <location>
        <begin position="215"/>
        <end position="237"/>
    </location>
</feature>
<dbReference type="AlphaFoldDB" id="A0AA38PIB3"/>
<protein>
    <submittedName>
        <fullName evidence="2">Uncharacterized protein</fullName>
    </submittedName>
</protein>
<feature type="transmembrane region" description="Helical" evidence="1">
    <location>
        <begin position="12"/>
        <end position="37"/>
    </location>
</feature>
<gene>
    <name evidence="2" type="ORF">F5878DRAFT_334282</name>
</gene>
<keyword evidence="1" id="KW-0812">Transmembrane</keyword>
<feature type="transmembrane region" description="Helical" evidence="1">
    <location>
        <begin position="49"/>
        <end position="66"/>
    </location>
</feature>
<evidence type="ECO:0000313" key="3">
    <source>
        <dbReference type="Proteomes" id="UP001163846"/>
    </source>
</evidence>
<accession>A0AA38PIB3</accession>
<name>A0AA38PIB3_9AGAR</name>
<reference evidence="2" key="1">
    <citation type="submission" date="2022-08" db="EMBL/GenBank/DDBJ databases">
        <authorList>
            <consortium name="DOE Joint Genome Institute"/>
            <person name="Min B."/>
            <person name="Riley R."/>
            <person name="Sierra-Patev S."/>
            <person name="Naranjo-Ortiz M."/>
            <person name="Looney B."/>
            <person name="Konkel Z."/>
            <person name="Slot J.C."/>
            <person name="Sakamoto Y."/>
            <person name="Steenwyk J.L."/>
            <person name="Rokas A."/>
            <person name="Carro J."/>
            <person name="Camarero S."/>
            <person name="Ferreira P."/>
            <person name="Molpeceres G."/>
            <person name="Ruiz-Duenas F.J."/>
            <person name="Serrano A."/>
            <person name="Henrissat B."/>
            <person name="Drula E."/>
            <person name="Hughes K.W."/>
            <person name="Mata J.L."/>
            <person name="Ishikawa N.K."/>
            <person name="Vargas-Isla R."/>
            <person name="Ushijima S."/>
            <person name="Smith C.A."/>
            <person name="Ahrendt S."/>
            <person name="Andreopoulos W."/>
            <person name="He G."/>
            <person name="Labutti K."/>
            <person name="Lipzen A."/>
            <person name="Ng V."/>
            <person name="Sandor L."/>
            <person name="Barry K."/>
            <person name="Martinez A.T."/>
            <person name="Xiao Y."/>
            <person name="Gibbons J.G."/>
            <person name="Terashima K."/>
            <person name="Hibbett D.S."/>
            <person name="Grigoriev I.V."/>
        </authorList>
    </citation>
    <scope>NUCLEOTIDE SEQUENCE</scope>
    <source>
        <strain evidence="2">TFB9207</strain>
    </source>
</reference>
<feature type="transmembrane region" description="Helical" evidence="1">
    <location>
        <begin position="128"/>
        <end position="148"/>
    </location>
</feature>